<evidence type="ECO:0000256" key="5">
    <source>
        <dbReference type="ARBA" id="ARBA00018097"/>
    </source>
</evidence>
<dbReference type="AlphaFoldDB" id="A0A9N9NEJ9"/>
<comment type="catalytic activity">
    <reaction evidence="14">
        <text>1D-myo-inositol hexakisphosphate + H2O = 1D-myo-inositol 1,2,4,5,6-pentakisphosphate + phosphate</text>
        <dbReference type="Rhea" id="RHEA:16989"/>
        <dbReference type="ChEBI" id="CHEBI:15377"/>
        <dbReference type="ChEBI" id="CHEBI:43474"/>
        <dbReference type="ChEBI" id="CHEBI:57798"/>
        <dbReference type="ChEBI" id="CHEBI:58130"/>
        <dbReference type="EC" id="3.1.3.62"/>
    </reaction>
    <physiologicalReaction direction="left-to-right" evidence="14">
        <dbReference type="Rhea" id="RHEA:16990"/>
    </physiologicalReaction>
</comment>
<evidence type="ECO:0000256" key="12">
    <source>
        <dbReference type="ARBA" id="ARBA00043668"/>
    </source>
</evidence>
<comment type="catalytic activity">
    <reaction evidence="13">
        <text>1D-myo-inositol 1,2,4,5,6-pentakisphosphate + H2O = 1D-myo-inositol 1,2,5,6-tetrakisphosphate + phosphate</text>
        <dbReference type="Rhea" id="RHEA:77115"/>
        <dbReference type="ChEBI" id="CHEBI:15377"/>
        <dbReference type="ChEBI" id="CHEBI:43474"/>
        <dbReference type="ChEBI" id="CHEBI:57798"/>
        <dbReference type="ChEBI" id="CHEBI:195535"/>
        <dbReference type="EC" id="3.1.3.62"/>
    </reaction>
    <physiologicalReaction direction="left-to-right" evidence="13">
        <dbReference type="Rhea" id="RHEA:77116"/>
    </physiologicalReaction>
</comment>
<dbReference type="GO" id="GO:0034417">
    <property type="term" value="F:bisphosphoglycerate 3-phosphatase activity"/>
    <property type="evidence" value="ECO:0007669"/>
    <property type="project" value="UniProtKB-EC"/>
</dbReference>
<evidence type="ECO:0000256" key="16">
    <source>
        <dbReference type="PIRSR" id="PIRSR000894-2"/>
    </source>
</evidence>
<keyword evidence="8" id="KW-0378">Hydrolase</keyword>
<evidence type="ECO:0000256" key="14">
    <source>
        <dbReference type="ARBA" id="ARBA00043691"/>
    </source>
</evidence>
<gene>
    <name evidence="17" type="ORF">FCALED_LOCUS14734</name>
</gene>
<dbReference type="PIRSF" id="PIRSF000894">
    <property type="entry name" value="Acid_phosphatase"/>
    <property type="match status" value="1"/>
</dbReference>
<dbReference type="InterPro" id="IPR016274">
    <property type="entry name" value="Histidine_acid_Pase_euk"/>
</dbReference>
<evidence type="ECO:0000256" key="10">
    <source>
        <dbReference type="ARBA" id="ARBA00023180"/>
    </source>
</evidence>
<protein>
    <recommendedName>
        <fullName evidence="5">Multiple inositol polyphosphate phosphatase 1</fullName>
        <ecNumber evidence="4">3.1.3.62</ecNumber>
        <ecNumber evidence="3">3.1.3.80</ecNumber>
    </recommendedName>
    <alternativeName>
        <fullName evidence="11">2,3-bisphosphoglycerate 3-phosphatase</fullName>
    </alternativeName>
</protein>
<dbReference type="InterPro" id="IPR033379">
    <property type="entry name" value="Acid_Pase_AS"/>
</dbReference>
<evidence type="ECO:0000256" key="8">
    <source>
        <dbReference type="ARBA" id="ARBA00022801"/>
    </source>
</evidence>
<comment type="catalytic activity">
    <reaction evidence="15">
        <text>(2R)-2,3-bisphosphoglycerate + H2O = (2R)-2-phosphoglycerate + phosphate</text>
        <dbReference type="Rhea" id="RHEA:27381"/>
        <dbReference type="ChEBI" id="CHEBI:15377"/>
        <dbReference type="ChEBI" id="CHEBI:43474"/>
        <dbReference type="ChEBI" id="CHEBI:58248"/>
        <dbReference type="ChEBI" id="CHEBI:58289"/>
        <dbReference type="EC" id="3.1.3.80"/>
    </reaction>
    <physiologicalReaction direction="left-to-right" evidence="15">
        <dbReference type="Rhea" id="RHEA:27382"/>
    </physiologicalReaction>
</comment>
<organism evidence="17 18">
    <name type="scientific">Funneliformis caledonium</name>
    <dbReference type="NCBI Taxonomy" id="1117310"/>
    <lineage>
        <taxon>Eukaryota</taxon>
        <taxon>Fungi</taxon>
        <taxon>Fungi incertae sedis</taxon>
        <taxon>Mucoromycota</taxon>
        <taxon>Glomeromycotina</taxon>
        <taxon>Glomeromycetes</taxon>
        <taxon>Glomerales</taxon>
        <taxon>Glomeraceae</taxon>
        <taxon>Funneliformis</taxon>
    </lineage>
</organism>
<keyword evidence="6" id="KW-1003">Cell membrane</keyword>
<dbReference type="Pfam" id="PF00328">
    <property type="entry name" value="His_Phos_2"/>
    <property type="match status" value="1"/>
</dbReference>
<keyword evidence="16" id="KW-1015">Disulfide bond</keyword>
<comment type="caution">
    <text evidence="17">The sequence shown here is derived from an EMBL/GenBank/DDBJ whole genome shotgun (WGS) entry which is preliminary data.</text>
</comment>
<evidence type="ECO:0000256" key="6">
    <source>
        <dbReference type="ARBA" id="ARBA00022475"/>
    </source>
</evidence>
<dbReference type="GO" id="GO:0003993">
    <property type="term" value="F:acid phosphatase activity"/>
    <property type="evidence" value="ECO:0007669"/>
    <property type="project" value="TreeGrafter"/>
</dbReference>
<keyword evidence="10" id="KW-0325">Glycoprotein</keyword>
<dbReference type="EMBL" id="CAJVPQ010011391">
    <property type="protein sequence ID" value="CAG8726978.1"/>
    <property type="molecule type" value="Genomic_DNA"/>
</dbReference>
<dbReference type="OrthoDB" id="6509975at2759"/>
<evidence type="ECO:0000256" key="11">
    <source>
        <dbReference type="ARBA" id="ARBA00031642"/>
    </source>
</evidence>
<evidence type="ECO:0000313" key="17">
    <source>
        <dbReference type="EMBL" id="CAG8726978.1"/>
    </source>
</evidence>
<comment type="similarity">
    <text evidence="2">Belongs to the histidine acid phosphatase family. MINPP1 subfamily.</text>
</comment>
<evidence type="ECO:0000256" key="3">
    <source>
        <dbReference type="ARBA" id="ARBA00012976"/>
    </source>
</evidence>
<dbReference type="Gene3D" id="3.40.50.1240">
    <property type="entry name" value="Phosphoglycerate mutase-like"/>
    <property type="match status" value="1"/>
</dbReference>
<feature type="disulfide bond" evidence="16">
    <location>
        <begin position="384"/>
        <end position="389"/>
    </location>
</feature>
<dbReference type="InterPro" id="IPR029033">
    <property type="entry name" value="His_PPase_superfam"/>
</dbReference>
<comment type="subcellular location">
    <subcellularLocation>
        <location evidence="1">Cell membrane</location>
    </subcellularLocation>
</comment>
<dbReference type="PANTHER" id="PTHR20963">
    <property type="entry name" value="MULTIPLE INOSITOL POLYPHOSPHATE PHOSPHATASE-RELATED"/>
    <property type="match status" value="1"/>
</dbReference>
<evidence type="ECO:0000256" key="1">
    <source>
        <dbReference type="ARBA" id="ARBA00004236"/>
    </source>
</evidence>
<evidence type="ECO:0000256" key="15">
    <source>
        <dbReference type="ARBA" id="ARBA00043832"/>
    </source>
</evidence>
<accession>A0A9N9NEJ9</accession>
<dbReference type="InterPro" id="IPR000560">
    <property type="entry name" value="His_Pase_clade-2"/>
</dbReference>
<evidence type="ECO:0000256" key="9">
    <source>
        <dbReference type="ARBA" id="ARBA00023136"/>
    </source>
</evidence>
<keyword evidence="7" id="KW-0732">Signal</keyword>
<dbReference type="SUPFAM" id="SSF53254">
    <property type="entry name" value="Phosphoglycerate mutase-like"/>
    <property type="match status" value="1"/>
</dbReference>
<keyword evidence="18" id="KW-1185">Reference proteome</keyword>
<keyword evidence="9" id="KW-0472">Membrane</keyword>
<evidence type="ECO:0000256" key="4">
    <source>
        <dbReference type="ARBA" id="ARBA00013040"/>
    </source>
</evidence>
<evidence type="ECO:0000256" key="13">
    <source>
        <dbReference type="ARBA" id="ARBA00043671"/>
    </source>
</evidence>
<dbReference type="Proteomes" id="UP000789570">
    <property type="component" value="Unassembled WGS sequence"/>
</dbReference>
<dbReference type="EC" id="3.1.3.80" evidence="3"/>
<reference evidence="17" key="1">
    <citation type="submission" date="2021-06" db="EMBL/GenBank/DDBJ databases">
        <authorList>
            <person name="Kallberg Y."/>
            <person name="Tangrot J."/>
            <person name="Rosling A."/>
        </authorList>
    </citation>
    <scope>NUCLEOTIDE SEQUENCE</scope>
    <source>
        <strain evidence="17">UK204</strain>
    </source>
</reference>
<sequence length="413" mass="48621">MYKYSREYLLNNHLFYPEPPQTAFALDIEPISYPDKCDLKQLHMVSRHGSRYPAPDNIRGFDELEKIFANVTVAKEWYKNPFPMNKNFQLIKRGEIEPYFDGLQSRKRYAKFWDGIEYDPEVIKFQSTQFSRNGASIMSFSQGLFNGKGPLDTCKSQPIYYWTVPPDQDDTLHMYVACRRWNETVYNNNKLLDEQAYAYGNKTLTPIANRLSETYHIIPPLDPRLVLHVFNNCQFWLAVFNRTDAWCSLLSPKELLLTRYYYDLLYYHRYSYGHPLNTRLGCRYLTQLVNGVENYLNGNSSMIADLKNAHSFTIFMILTTLGVFKNKFPLTADLTFEQIKNVKYTEHTLLNWSSTLYFEIYNCSDDRVLIRVLLDFNPFVIPGCDSEYCEWNKFKEILGDKIGCDFKKMCAYP</sequence>
<proteinExistence type="inferred from homology"/>
<feature type="disulfide bond" evidence="16">
    <location>
        <begin position="37"/>
        <end position="363"/>
    </location>
</feature>
<evidence type="ECO:0000256" key="7">
    <source>
        <dbReference type="ARBA" id="ARBA00022729"/>
    </source>
</evidence>
<dbReference type="GO" id="GO:0052745">
    <property type="term" value="F:inositol phosphate phosphatase activity"/>
    <property type="evidence" value="ECO:0007669"/>
    <property type="project" value="TreeGrafter"/>
</dbReference>
<dbReference type="PROSITE" id="PS00616">
    <property type="entry name" value="HIS_ACID_PHOSPHAT_1"/>
    <property type="match status" value="1"/>
</dbReference>
<dbReference type="PANTHER" id="PTHR20963:SF8">
    <property type="entry name" value="MULTIPLE INOSITOL POLYPHOSPHATE PHOSPHATASE 1"/>
    <property type="match status" value="1"/>
</dbReference>
<dbReference type="EC" id="3.1.3.62" evidence="4"/>
<evidence type="ECO:0000256" key="2">
    <source>
        <dbReference type="ARBA" id="ARBA00008422"/>
    </source>
</evidence>
<dbReference type="GO" id="GO:0005886">
    <property type="term" value="C:plasma membrane"/>
    <property type="evidence" value="ECO:0007669"/>
    <property type="project" value="UniProtKB-SubCell"/>
</dbReference>
<feature type="disulfide bond" evidence="16">
    <location>
        <begin position="233"/>
        <end position="247"/>
    </location>
</feature>
<evidence type="ECO:0000313" key="18">
    <source>
        <dbReference type="Proteomes" id="UP000789570"/>
    </source>
</evidence>
<name>A0A9N9NEJ9_9GLOM</name>
<comment type="catalytic activity">
    <reaction evidence="12">
        <text>1D-myo-inositol 1,2,5,6-tetrakisphosphate + H2O = 1D-myo-inositol 1,2,6-trisphosphate + phosphate</text>
        <dbReference type="Rhea" id="RHEA:77119"/>
        <dbReference type="ChEBI" id="CHEBI:15377"/>
        <dbReference type="ChEBI" id="CHEBI:43474"/>
        <dbReference type="ChEBI" id="CHEBI:195535"/>
        <dbReference type="ChEBI" id="CHEBI:195537"/>
        <dbReference type="EC" id="3.1.3.62"/>
    </reaction>
    <physiologicalReaction direction="left-to-right" evidence="12">
        <dbReference type="Rhea" id="RHEA:77120"/>
    </physiologicalReaction>
</comment>
<dbReference type="CDD" id="cd07061">
    <property type="entry name" value="HP_HAP_like"/>
    <property type="match status" value="1"/>
</dbReference>